<dbReference type="InterPro" id="IPR013976">
    <property type="entry name" value="HDOD"/>
</dbReference>
<dbReference type="NCBIfam" id="TIGR00277">
    <property type="entry name" value="HDIG"/>
    <property type="match status" value="1"/>
</dbReference>
<organism evidence="2 3">
    <name type="scientific">Saltatorellus ferox</name>
    <dbReference type="NCBI Taxonomy" id="2528018"/>
    <lineage>
        <taxon>Bacteria</taxon>
        <taxon>Pseudomonadati</taxon>
        <taxon>Planctomycetota</taxon>
        <taxon>Planctomycetia</taxon>
        <taxon>Planctomycetia incertae sedis</taxon>
        <taxon>Saltatorellus</taxon>
    </lineage>
</organism>
<sequence length="277" mass="29704">MTHSSASLPLTEELARRAESGSLQLPVLPAVAAEVLSCIDGEDCDARSLAELIQKDPSLAANLLRVANSARFAPNEPIVSLTQAIGRLGLATLREIALTVAVKGAVFNVPGHEAYVAKLWRRAHASGRLAQEVARTRRSNVEAAFLCGLLHDIGAPVILQGLVDLARVNRATLDAAAIEDAVEALHSTIGARLVQDWKLPDWVHEVTLNHHDPQSASSHQDLVHTVALSDALAHWLLEDGGEGDAPGLEHLPPLDLYQDDFDRLCEKGVEITQEAAV</sequence>
<dbReference type="PANTHER" id="PTHR33525">
    <property type="match status" value="1"/>
</dbReference>
<dbReference type="EMBL" id="CP036434">
    <property type="protein sequence ID" value="QDV08991.1"/>
    <property type="molecule type" value="Genomic_DNA"/>
</dbReference>
<gene>
    <name evidence="2" type="ORF">Poly30_45470</name>
</gene>
<keyword evidence="3" id="KW-1185">Reference proteome</keyword>
<dbReference type="Gene3D" id="1.10.3210.10">
    <property type="entry name" value="Hypothetical protein af1432"/>
    <property type="match status" value="1"/>
</dbReference>
<dbReference type="SUPFAM" id="SSF109604">
    <property type="entry name" value="HD-domain/PDEase-like"/>
    <property type="match status" value="1"/>
</dbReference>
<dbReference type="RefSeq" id="WP_419190506.1">
    <property type="nucleotide sequence ID" value="NZ_CP036434.1"/>
</dbReference>
<dbReference type="InterPro" id="IPR052340">
    <property type="entry name" value="RNase_Y/CdgJ"/>
</dbReference>
<evidence type="ECO:0000259" key="1">
    <source>
        <dbReference type="PROSITE" id="PS51833"/>
    </source>
</evidence>
<name>A0A518EY34_9BACT</name>
<dbReference type="Proteomes" id="UP000320390">
    <property type="component" value="Chromosome"/>
</dbReference>
<dbReference type="AlphaFoldDB" id="A0A518EY34"/>
<dbReference type="Pfam" id="PF08668">
    <property type="entry name" value="HDOD"/>
    <property type="match status" value="1"/>
</dbReference>
<evidence type="ECO:0000313" key="2">
    <source>
        <dbReference type="EMBL" id="QDV08991.1"/>
    </source>
</evidence>
<accession>A0A518EY34</accession>
<feature type="domain" description="HDOD" evidence="1">
    <location>
        <begin position="25"/>
        <end position="213"/>
    </location>
</feature>
<protein>
    <submittedName>
        <fullName evidence="2">HDOD domain protein</fullName>
    </submittedName>
</protein>
<evidence type="ECO:0000313" key="3">
    <source>
        <dbReference type="Proteomes" id="UP000320390"/>
    </source>
</evidence>
<dbReference type="PROSITE" id="PS51833">
    <property type="entry name" value="HDOD"/>
    <property type="match status" value="1"/>
</dbReference>
<dbReference type="PANTHER" id="PTHR33525:SF6">
    <property type="entry name" value="HDOD DOMAIN-CONTAINING PROTEIN"/>
    <property type="match status" value="1"/>
</dbReference>
<dbReference type="InterPro" id="IPR006675">
    <property type="entry name" value="HDIG_dom"/>
</dbReference>
<reference evidence="2 3" key="1">
    <citation type="submission" date="2019-02" db="EMBL/GenBank/DDBJ databases">
        <title>Deep-cultivation of Planctomycetes and their phenomic and genomic characterization uncovers novel biology.</title>
        <authorList>
            <person name="Wiegand S."/>
            <person name="Jogler M."/>
            <person name="Boedeker C."/>
            <person name="Pinto D."/>
            <person name="Vollmers J."/>
            <person name="Rivas-Marin E."/>
            <person name="Kohn T."/>
            <person name="Peeters S.H."/>
            <person name="Heuer A."/>
            <person name="Rast P."/>
            <person name="Oberbeckmann S."/>
            <person name="Bunk B."/>
            <person name="Jeske O."/>
            <person name="Meyerdierks A."/>
            <person name="Storesund J.E."/>
            <person name="Kallscheuer N."/>
            <person name="Luecker S."/>
            <person name="Lage O.M."/>
            <person name="Pohl T."/>
            <person name="Merkel B.J."/>
            <person name="Hornburger P."/>
            <person name="Mueller R.-W."/>
            <person name="Bruemmer F."/>
            <person name="Labrenz M."/>
            <person name="Spormann A.M."/>
            <person name="Op den Camp H."/>
            <person name="Overmann J."/>
            <person name="Amann R."/>
            <person name="Jetten M.S.M."/>
            <person name="Mascher T."/>
            <person name="Medema M.H."/>
            <person name="Devos D.P."/>
            <person name="Kaster A.-K."/>
            <person name="Ovreas L."/>
            <person name="Rohde M."/>
            <person name="Galperin M.Y."/>
            <person name="Jogler C."/>
        </authorList>
    </citation>
    <scope>NUCLEOTIDE SEQUENCE [LARGE SCALE GENOMIC DNA]</scope>
    <source>
        <strain evidence="2 3">Poly30</strain>
    </source>
</reference>
<proteinExistence type="predicted"/>